<accession>A0AAD1D8K0</accession>
<reference evidence="3 5" key="2">
    <citation type="submission" date="2018-10" db="EMBL/GenBank/DDBJ databases">
        <title>Genomic Encyclopedia of Type Strains, Phase IV (KMG-IV): sequencing the most valuable type-strain genomes for metagenomic binning, comparative biology and taxonomic classification.</title>
        <authorList>
            <person name="Goeker M."/>
        </authorList>
    </citation>
    <scope>NUCLEOTIDE SEQUENCE [LARGE SCALE GENOMIC DNA]</scope>
    <source>
        <strain evidence="3 5">DSM 19791</strain>
    </source>
</reference>
<dbReference type="KEGG" id="smic:SmB9_34540"/>
<name>A0AAD1D8K0_SPHMI</name>
<evidence type="ECO:0008006" key="6">
    <source>
        <dbReference type="Google" id="ProtNLM"/>
    </source>
</evidence>
<evidence type="ECO:0000313" key="3">
    <source>
        <dbReference type="EMBL" id="RKS87985.1"/>
    </source>
</evidence>
<dbReference type="Proteomes" id="UP000275727">
    <property type="component" value="Chromosome"/>
</dbReference>
<keyword evidence="1" id="KW-0732">Signal</keyword>
<feature type="chain" id="PRO_5042244884" description="Lactonase family protein with 7-bladed beta-propeller" evidence="1">
    <location>
        <begin position="28"/>
        <end position="87"/>
    </location>
</feature>
<gene>
    <name evidence="3" type="ORF">DFR51_2631</name>
    <name evidence="2" type="ORF">SmB9_34540</name>
</gene>
<sequence length="87" mass="9400">MRGVRFRFSRLVPAFFLSCIVTASVRAAPPPLDVYGQLPGFEMAAISPSGERIAVVGVIAEARRLIVVDKNNEPALAFVEKHNPPAP</sequence>
<organism evidence="2 4">
    <name type="scientific">Sphingosinicella microcystinivorans</name>
    <dbReference type="NCBI Taxonomy" id="335406"/>
    <lineage>
        <taxon>Bacteria</taxon>
        <taxon>Pseudomonadati</taxon>
        <taxon>Pseudomonadota</taxon>
        <taxon>Alphaproteobacteria</taxon>
        <taxon>Sphingomonadales</taxon>
        <taxon>Sphingosinicellaceae</taxon>
        <taxon>Sphingosinicella</taxon>
    </lineage>
</organism>
<dbReference type="Proteomes" id="UP000276029">
    <property type="component" value="Unassembled WGS sequence"/>
</dbReference>
<dbReference type="EMBL" id="RBWX01000009">
    <property type="protein sequence ID" value="RKS87985.1"/>
    <property type="molecule type" value="Genomic_DNA"/>
</dbReference>
<proteinExistence type="predicted"/>
<evidence type="ECO:0000313" key="4">
    <source>
        <dbReference type="Proteomes" id="UP000275727"/>
    </source>
</evidence>
<feature type="signal peptide" evidence="1">
    <location>
        <begin position="1"/>
        <end position="27"/>
    </location>
</feature>
<dbReference type="EMBL" id="AP018711">
    <property type="protein sequence ID" value="BBE35796.1"/>
    <property type="molecule type" value="Genomic_DNA"/>
</dbReference>
<protein>
    <recommendedName>
        <fullName evidence="6">Lactonase family protein with 7-bladed beta-propeller</fullName>
    </recommendedName>
</protein>
<reference evidence="2 4" key="1">
    <citation type="submission" date="2018-06" db="EMBL/GenBank/DDBJ databases">
        <title>Complete Genome Sequence of the Microcystin-Degrading Bacterium Sphingosinicella microcystinivorans Strain B-9.</title>
        <authorList>
            <person name="Jin H."/>
            <person name="Nishizawa T."/>
            <person name="Guo Y."/>
            <person name="Nishizawa A."/>
            <person name="Park H."/>
            <person name="Kato H."/>
            <person name="Tsuji K."/>
            <person name="Harada K."/>
        </authorList>
    </citation>
    <scope>NUCLEOTIDE SEQUENCE [LARGE SCALE GENOMIC DNA]</scope>
    <source>
        <strain evidence="2 4">B9</strain>
    </source>
</reference>
<keyword evidence="5" id="KW-1185">Reference proteome</keyword>
<evidence type="ECO:0000256" key="1">
    <source>
        <dbReference type="SAM" id="SignalP"/>
    </source>
</evidence>
<evidence type="ECO:0000313" key="5">
    <source>
        <dbReference type="Proteomes" id="UP000276029"/>
    </source>
</evidence>
<evidence type="ECO:0000313" key="2">
    <source>
        <dbReference type="EMBL" id="BBE35796.1"/>
    </source>
</evidence>
<dbReference type="AlphaFoldDB" id="A0AAD1D8K0"/>